<gene>
    <name evidence="1" type="ORF">GCM10011379_28490</name>
</gene>
<comment type="caution">
    <text evidence="1">The sequence shown here is derived from an EMBL/GenBank/DDBJ whole genome shotgun (WGS) entry which is preliminary data.</text>
</comment>
<organism evidence="1 2">
    <name type="scientific">Filimonas zeae</name>
    <dbReference type="NCBI Taxonomy" id="1737353"/>
    <lineage>
        <taxon>Bacteria</taxon>
        <taxon>Pseudomonadati</taxon>
        <taxon>Bacteroidota</taxon>
        <taxon>Chitinophagia</taxon>
        <taxon>Chitinophagales</taxon>
        <taxon>Chitinophagaceae</taxon>
        <taxon>Filimonas</taxon>
    </lineage>
</organism>
<evidence type="ECO:0000313" key="1">
    <source>
        <dbReference type="EMBL" id="GGH70328.1"/>
    </source>
</evidence>
<reference evidence="1" key="1">
    <citation type="journal article" date="2014" name="Int. J. Syst. Evol. Microbiol.">
        <title>Complete genome sequence of Corynebacterium casei LMG S-19264T (=DSM 44701T), isolated from a smear-ripened cheese.</title>
        <authorList>
            <consortium name="US DOE Joint Genome Institute (JGI-PGF)"/>
            <person name="Walter F."/>
            <person name="Albersmeier A."/>
            <person name="Kalinowski J."/>
            <person name="Ruckert C."/>
        </authorList>
    </citation>
    <scope>NUCLEOTIDE SEQUENCE</scope>
    <source>
        <strain evidence="1">CGMCC 1.15290</strain>
    </source>
</reference>
<dbReference type="EMBL" id="BMIB01000003">
    <property type="protein sequence ID" value="GGH70328.1"/>
    <property type="molecule type" value="Genomic_DNA"/>
</dbReference>
<sequence length="127" mass="14508">MGITLFVEKLNEDKSMGYTTNHAMMLENASRVRIKNIENTDDIVGLVFQAGRYVATILTDINNEVGMMFIDLKKDRQKAIQMSTQFVGEAKELFMKNFEAVSKNYEENYNLIELVQDNSFAPNIIAN</sequence>
<keyword evidence="2" id="KW-1185">Reference proteome</keyword>
<name>A0A917IZH8_9BACT</name>
<dbReference type="Proteomes" id="UP000627292">
    <property type="component" value="Unassembled WGS sequence"/>
</dbReference>
<reference evidence="1" key="2">
    <citation type="submission" date="2020-09" db="EMBL/GenBank/DDBJ databases">
        <authorList>
            <person name="Sun Q."/>
            <person name="Zhou Y."/>
        </authorList>
    </citation>
    <scope>NUCLEOTIDE SEQUENCE</scope>
    <source>
        <strain evidence="1">CGMCC 1.15290</strain>
    </source>
</reference>
<proteinExistence type="predicted"/>
<evidence type="ECO:0000313" key="2">
    <source>
        <dbReference type="Proteomes" id="UP000627292"/>
    </source>
</evidence>
<accession>A0A917IZH8</accession>
<dbReference type="AlphaFoldDB" id="A0A917IZH8"/>
<dbReference type="RefSeq" id="WP_188953345.1">
    <property type="nucleotide sequence ID" value="NZ_BMIB01000003.1"/>
</dbReference>
<protein>
    <submittedName>
        <fullName evidence="1">Uncharacterized protein</fullName>
    </submittedName>
</protein>